<dbReference type="Pfam" id="PF14322">
    <property type="entry name" value="SusD-like_3"/>
    <property type="match status" value="1"/>
</dbReference>
<evidence type="ECO:0000313" key="8">
    <source>
        <dbReference type="EMBL" id="RIH65576.1"/>
    </source>
</evidence>
<dbReference type="GO" id="GO:0009279">
    <property type="term" value="C:cell outer membrane"/>
    <property type="evidence" value="ECO:0007669"/>
    <property type="project" value="UniProtKB-SubCell"/>
</dbReference>
<dbReference type="SUPFAM" id="SSF48452">
    <property type="entry name" value="TPR-like"/>
    <property type="match status" value="1"/>
</dbReference>
<feature type="domain" description="SusD-like N-terminal" evidence="7">
    <location>
        <begin position="22"/>
        <end position="225"/>
    </location>
</feature>
<dbReference type="EMBL" id="QWET01000005">
    <property type="protein sequence ID" value="RIH65576.1"/>
    <property type="molecule type" value="Genomic_DNA"/>
</dbReference>
<gene>
    <name evidence="8" type="ORF">D1164_07865</name>
</gene>
<evidence type="ECO:0000256" key="1">
    <source>
        <dbReference type="ARBA" id="ARBA00004442"/>
    </source>
</evidence>
<organism evidence="8 9">
    <name type="scientific">Mariniphaga sediminis</name>
    <dbReference type="NCBI Taxonomy" id="1628158"/>
    <lineage>
        <taxon>Bacteria</taxon>
        <taxon>Pseudomonadati</taxon>
        <taxon>Bacteroidota</taxon>
        <taxon>Bacteroidia</taxon>
        <taxon>Marinilabiliales</taxon>
        <taxon>Prolixibacteraceae</taxon>
        <taxon>Mariniphaga</taxon>
    </lineage>
</organism>
<name>A0A399D280_9BACT</name>
<comment type="similarity">
    <text evidence="2">Belongs to the SusD family.</text>
</comment>
<dbReference type="Pfam" id="PF07980">
    <property type="entry name" value="SusD_RagB"/>
    <property type="match status" value="1"/>
</dbReference>
<dbReference type="RefSeq" id="WP_119349418.1">
    <property type="nucleotide sequence ID" value="NZ_QWET01000005.1"/>
</dbReference>
<proteinExistence type="inferred from homology"/>
<keyword evidence="9" id="KW-1185">Reference proteome</keyword>
<feature type="domain" description="RagB/SusD" evidence="6">
    <location>
        <begin position="343"/>
        <end position="464"/>
    </location>
</feature>
<dbReference type="Proteomes" id="UP000266441">
    <property type="component" value="Unassembled WGS sequence"/>
</dbReference>
<keyword evidence="5" id="KW-0998">Cell outer membrane</keyword>
<evidence type="ECO:0000256" key="4">
    <source>
        <dbReference type="ARBA" id="ARBA00023136"/>
    </source>
</evidence>
<evidence type="ECO:0000256" key="2">
    <source>
        <dbReference type="ARBA" id="ARBA00006275"/>
    </source>
</evidence>
<dbReference type="InterPro" id="IPR033985">
    <property type="entry name" value="SusD-like_N"/>
</dbReference>
<reference evidence="8 9" key="1">
    <citation type="journal article" date="2015" name="Int. J. Syst. Evol. Microbiol.">
        <title>Mariniphaga sediminis sp. nov., isolated from coastal sediment.</title>
        <authorList>
            <person name="Wang F.Q."/>
            <person name="Shen Q.Y."/>
            <person name="Chen G.J."/>
            <person name="Du Z.J."/>
        </authorList>
    </citation>
    <scope>NUCLEOTIDE SEQUENCE [LARGE SCALE GENOMIC DNA]</scope>
    <source>
        <strain evidence="8 9">SY21</strain>
    </source>
</reference>
<evidence type="ECO:0000259" key="7">
    <source>
        <dbReference type="Pfam" id="PF14322"/>
    </source>
</evidence>
<accession>A0A399D280</accession>
<dbReference type="AlphaFoldDB" id="A0A399D280"/>
<sequence length="469" mass="54142">MKKIFILTITLATLLFTGCEDYMDITPKGKVIPQTVAHFNELMSNRNMFLLGPANMFQLSDDIVMYDDELNRLFTRVIETENTYLFKDHIYLSVDMSDPDWEGLYKQIYVSNVVLDNIDNAEGNDEDLRIRIKGEALAQRAQAFFWLVNLYAKHYDSNTSTTDLGVPMPVKADVNAVLTRATVQEVYTLIETDLLEAEKVLPTNPEYNYRPSKQGVQGLLAKMYLFMGKFAKALEYADKSLSEYSFLYDYKTYDFHPFMPKFMGPDQWPRMAKDDLEAVWGRVSGGFMPYTVAVYMSDELKSLYDEGDRRYYFSVQDMSMFGPNMHGPSILPLALRHRSGIHTAELYLIRAECNARLENATAAINDLNTLREKRFNEGAFVPYETDKTSDEALDLVLKERRVELFLDGQRLFDLKRLNKEPQFAKTITRTFKGQTYTIEPDDENYVLAIPKKVINLNPKMEQNPRAGRN</sequence>
<evidence type="ECO:0000313" key="9">
    <source>
        <dbReference type="Proteomes" id="UP000266441"/>
    </source>
</evidence>
<evidence type="ECO:0000256" key="3">
    <source>
        <dbReference type="ARBA" id="ARBA00022729"/>
    </source>
</evidence>
<comment type="subcellular location">
    <subcellularLocation>
        <location evidence="1">Cell outer membrane</location>
    </subcellularLocation>
</comment>
<keyword evidence="3" id="KW-0732">Signal</keyword>
<dbReference type="PROSITE" id="PS51257">
    <property type="entry name" value="PROKAR_LIPOPROTEIN"/>
    <property type="match status" value="1"/>
</dbReference>
<dbReference type="InterPro" id="IPR011990">
    <property type="entry name" value="TPR-like_helical_dom_sf"/>
</dbReference>
<dbReference type="InterPro" id="IPR012944">
    <property type="entry name" value="SusD_RagB_dom"/>
</dbReference>
<comment type="caution">
    <text evidence="8">The sequence shown here is derived from an EMBL/GenBank/DDBJ whole genome shotgun (WGS) entry which is preliminary data.</text>
</comment>
<protein>
    <submittedName>
        <fullName evidence="8">RagB/SusD family nutrient uptake outer membrane protein</fullName>
    </submittedName>
</protein>
<dbReference type="Gene3D" id="1.25.40.390">
    <property type="match status" value="2"/>
</dbReference>
<dbReference type="OrthoDB" id="729505at2"/>
<evidence type="ECO:0000256" key="5">
    <source>
        <dbReference type="ARBA" id="ARBA00023237"/>
    </source>
</evidence>
<keyword evidence="4" id="KW-0472">Membrane</keyword>
<evidence type="ECO:0000259" key="6">
    <source>
        <dbReference type="Pfam" id="PF07980"/>
    </source>
</evidence>